<keyword evidence="2" id="KW-1185">Reference proteome</keyword>
<accession>A0A285QL55</accession>
<organism evidence="1 2">
    <name type="scientific">Sphingomonas guangdongensis</name>
    <dbReference type="NCBI Taxonomy" id="1141890"/>
    <lineage>
        <taxon>Bacteria</taxon>
        <taxon>Pseudomonadati</taxon>
        <taxon>Pseudomonadota</taxon>
        <taxon>Alphaproteobacteria</taxon>
        <taxon>Sphingomonadales</taxon>
        <taxon>Sphingomonadaceae</taxon>
        <taxon>Sphingomonas</taxon>
    </lineage>
</organism>
<dbReference type="EMBL" id="OBMI01000001">
    <property type="protein sequence ID" value="SOB80802.1"/>
    <property type="molecule type" value="Genomic_DNA"/>
</dbReference>
<protein>
    <submittedName>
        <fullName evidence="1">Uncharacterized protein</fullName>
    </submittedName>
</protein>
<dbReference type="RefSeq" id="WP_097063042.1">
    <property type="nucleotide sequence ID" value="NZ_OBMI01000001.1"/>
</dbReference>
<name>A0A285QL55_9SPHN</name>
<evidence type="ECO:0000313" key="2">
    <source>
        <dbReference type="Proteomes" id="UP000219494"/>
    </source>
</evidence>
<reference evidence="1 2" key="1">
    <citation type="submission" date="2017-07" db="EMBL/GenBank/DDBJ databases">
        <authorList>
            <person name="Sun Z.S."/>
            <person name="Albrecht U."/>
            <person name="Echele G."/>
            <person name="Lee C.C."/>
        </authorList>
    </citation>
    <scope>NUCLEOTIDE SEQUENCE [LARGE SCALE GENOMIC DNA]</scope>
    <source>
        <strain evidence="1 2">CGMCC 1.12672</strain>
    </source>
</reference>
<proteinExistence type="predicted"/>
<sequence>MLSLLLMPMLAAAAEPVQVTLNSQDRWALLRGLHRELGSRYLIHNLANAKGDCAALSVCETVAESVARGAATTDPRALIASSRVGDQAPATIVSMRGAYGQYRFTGRVFVSVYHADAASWRNYVGTLATVAGGPGADGSRRLINWREVDRFPLPSR</sequence>
<dbReference type="AlphaFoldDB" id="A0A285QL55"/>
<gene>
    <name evidence="1" type="ORF">SAMN06297144_1244</name>
</gene>
<evidence type="ECO:0000313" key="1">
    <source>
        <dbReference type="EMBL" id="SOB80802.1"/>
    </source>
</evidence>
<dbReference type="Proteomes" id="UP000219494">
    <property type="component" value="Unassembled WGS sequence"/>
</dbReference>